<evidence type="ECO:0000256" key="9">
    <source>
        <dbReference type="ARBA" id="ARBA00022842"/>
    </source>
</evidence>
<keyword evidence="7" id="KW-0692">RNA repair</keyword>
<evidence type="ECO:0000313" key="13">
    <source>
        <dbReference type="EMBL" id="SUZ65022.1"/>
    </source>
</evidence>
<dbReference type="EMBL" id="UINC01000949">
    <property type="protein sequence ID" value="SUZ65022.1"/>
    <property type="molecule type" value="Genomic_DNA"/>
</dbReference>
<keyword evidence="4" id="KW-0548">Nucleotidyltransferase</keyword>
<sequence length="360" mass="41030">MKIYLVGGAVRDTLLDIEVKERDWVVVGATPEAMIELGYKQVGSDFPVFIHPDTKEEYALARTERKSGTGHKGFSFNTKTNVTLEEDLKRRDLTINAIAKTREGDLIDPFDGQKDIKNKILRQVSDAFKEDPLRVFRVARFSAKLKHLGFSVDKKTMETMNDLSGSGELESLPKERIWQETYKALQEKNPEEYFKVLIESEAIFKLEKTAKIDLELFKSIASKVPDPELRWASLAANFDCNLEGLNTAFGVPKKIQDLNQVFEKLIQFNTSHQSEVQSYEVLDLIEEVDALRRSERFNKAIRILEAGKGLVSSFQVSWEAISKELAVVRPSSQKLKDKEISDDLRQQRLKIIDGMLKKNG</sequence>
<dbReference type="PIRSF" id="PIRSF000813">
    <property type="entry name" value="CCA_bact"/>
    <property type="match status" value="1"/>
</dbReference>
<dbReference type="InterPro" id="IPR002646">
    <property type="entry name" value="PolA_pol_head_dom"/>
</dbReference>
<dbReference type="SUPFAM" id="SSF81891">
    <property type="entry name" value="Poly A polymerase C-terminal region-like"/>
    <property type="match status" value="1"/>
</dbReference>
<evidence type="ECO:0000259" key="11">
    <source>
        <dbReference type="Pfam" id="PF01743"/>
    </source>
</evidence>
<evidence type="ECO:0000256" key="1">
    <source>
        <dbReference type="ARBA" id="ARBA00001946"/>
    </source>
</evidence>
<proteinExistence type="predicted"/>
<dbReference type="PANTHER" id="PTHR47545:SF1">
    <property type="entry name" value="MULTIFUNCTIONAL CCA PROTEIN"/>
    <property type="match status" value="1"/>
</dbReference>
<dbReference type="Gene3D" id="3.30.460.10">
    <property type="entry name" value="Beta Polymerase, domain 2"/>
    <property type="match status" value="1"/>
</dbReference>
<keyword evidence="5" id="KW-0479">Metal-binding</keyword>
<dbReference type="PANTHER" id="PTHR47545">
    <property type="entry name" value="MULTIFUNCTIONAL CCA PROTEIN"/>
    <property type="match status" value="1"/>
</dbReference>
<dbReference type="GO" id="GO:0042245">
    <property type="term" value="P:RNA repair"/>
    <property type="evidence" value="ECO:0007669"/>
    <property type="project" value="UniProtKB-KW"/>
</dbReference>
<dbReference type="SUPFAM" id="SSF81301">
    <property type="entry name" value="Nucleotidyltransferase"/>
    <property type="match status" value="1"/>
</dbReference>
<evidence type="ECO:0000256" key="4">
    <source>
        <dbReference type="ARBA" id="ARBA00022695"/>
    </source>
</evidence>
<keyword evidence="3" id="KW-0819">tRNA processing</keyword>
<dbReference type="InterPro" id="IPR043519">
    <property type="entry name" value="NT_sf"/>
</dbReference>
<organism evidence="13">
    <name type="scientific">marine metagenome</name>
    <dbReference type="NCBI Taxonomy" id="408172"/>
    <lineage>
        <taxon>unclassified sequences</taxon>
        <taxon>metagenomes</taxon>
        <taxon>ecological metagenomes</taxon>
    </lineage>
</organism>
<feature type="domain" description="tRNA nucleotidyltransferase/poly(A) polymerase RNA and SrmB- binding" evidence="12">
    <location>
        <begin position="149"/>
        <end position="201"/>
    </location>
</feature>
<comment type="cofactor">
    <cofactor evidence="1">
        <name>Mg(2+)</name>
        <dbReference type="ChEBI" id="CHEBI:18420"/>
    </cofactor>
</comment>
<evidence type="ECO:0000256" key="8">
    <source>
        <dbReference type="ARBA" id="ARBA00022840"/>
    </source>
</evidence>
<dbReference type="AlphaFoldDB" id="A0A381PDF4"/>
<keyword evidence="10" id="KW-0694">RNA-binding</keyword>
<accession>A0A381PDF4</accession>
<keyword evidence="2" id="KW-0808">Transferase</keyword>
<evidence type="ECO:0000256" key="7">
    <source>
        <dbReference type="ARBA" id="ARBA00022800"/>
    </source>
</evidence>
<dbReference type="GO" id="GO:0003723">
    <property type="term" value="F:RNA binding"/>
    <property type="evidence" value="ECO:0007669"/>
    <property type="project" value="UniProtKB-KW"/>
</dbReference>
<dbReference type="Pfam" id="PF12627">
    <property type="entry name" value="PolyA_pol_RNAbd"/>
    <property type="match status" value="1"/>
</dbReference>
<dbReference type="InterPro" id="IPR032828">
    <property type="entry name" value="PolyA_RNA-bd"/>
</dbReference>
<dbReference type="GO" id="GO:0046872">
    <property type="term" value="F:metal ion binding"/>
    <property type="evidence" value="ECO:0007669"/>
    <property type="project" value="UniProtKB-KW"/>
</dbReference>
<evidence type="ECO:0000256" key="5">
    <source>
        <dbReference type="ARBA" id="ARBA00022723"/>
    </source>
</evidence>
<dbReference type="Pfam" id="PF01743">
    <property type="entry name" value="PolyA_pol"/>
    <property type="match status" value="1"/>
</dbReference>
<keyword evidence="8" id="KW-0067">ATP-binding</keyword>
<dbReference type="Gene3D" id="1.10.3090.10">
    <property type="entry name" value="cca-adding enzyme, domain 2"/>
    <property type="match status" value="1"/>
</dbReference>
<gene>
    <name evidence="13" type="ORF">METZ01_LOCUS17876</name>
</gene>
<reference evidence="13" key="1">
    <citation type="submission" date="2018-05" db="EMBL/GenBank/DDBJ databases">
        <authorList>
            <person name="Lanie J.A."/>
            <person name="Ng W.-L."/>
            <person name="Kazmierczak K.M."/>
            <person name="Andrzejewski T.M."/>
            <person name="Davidsen T.M."/>
            <person name="Wayne K.J."/>
            <person name="Tettelin H."/>
            <person name="Glass J.I."/>
            <person name="Rusch D."/>
            <person name="Podicherti R."/>
            <person name="Tsui H.-C.T."/>
            <person name="Winkler M.E."/>
        </authorList>
    </citation>
    <scope>NUCLEOTIDE SEQUENCE</scope>
</reference>
<dbReference type="InterPro" id="IPR012006">
    <property type="entry name" value="CCA_bact"/>
</dbReference>
<keyword evidence="6" id="KW-0547">Nucleotide-binding</keyword>
<dbReference type="GO" id="GO:0005524">
    <property type="term" value="F:ATP binding"/>
    <property type="evidence" value="ECO:0007669"/>
    <property type="project" value="UniProtKB-KW"/>
</dbReference>
<feature type="domain" description="Poly A polymerase head" evidence="11">
    <location>
        <begin position="3"/>
        <end position="122"/>
    </location>
</feature>
<evidence type="ECO:0008006" key="14">
    <source>
        <dbReference type="Google" id="ProtNLM"/>
    </source>
</evidence>
<dbReference type="CDD" id="cd05398">
    <property type="entry name" value="NT_ClassII-CCAase"/>
    <property type="match status" value="1"/>
</dbReference>
<keyword evidence="9" id="KW-0460">Magnesium</keyword>
<protein>
    <recommendedName>
        <fullName evidence="14">Poly A polymerase head domain-containing protein</fullName>
    </recommendedName>
</protein>
<evidence type="ECO:0000256" key="3">
    <source>
        <dbReference type="ARBA" id="ARBA00022694"/>
    </source>
</evidence>
<dbReference type="GO" id="GO:0004810">
    <property type="term" value="F:CCA tRNA nucleotidyltransferase activity"/>
    <property type="evidence" value="ECO:0007669"/>
    <property type="project" value="InterPro"/>
</dbReference>
<evidence type="ECO:0000256" key="6">
    <source>
        <dbReference type="ARBA" id="ARBA00022741"/>
    </source>
</evidence>
<evidence type="ECO:0000256" key="10">
    <source>
        <dbReference type="ARBA" id="ARBA00022884"/>
    </source>
</evidence>
<name>A0A381PDF4_9ZZZZ</name>
<evidence type="ECO:0000256" key="2">
    <source>
        <dbReference type="ARBA" id="ARBA00022679"/>
    </source>
</evidence>
<dbReference type="GO" id="GO:0001680">
    <property type="term" value="P:tRNA 3'-terminal CCA addition"/>
    <property type="evidence" value="ECO:0007669"/>
    <property type="project" value="InterPro"/>
</dbReference>
<dbReference type="InterPro" id="IPR050124">
    <property type="entry name" value="tRNA_CCA-adding_enzyme"/>
</dbReference>
<evidence type="ECO:0000259" key="12">
    <source>
        <dbReference type="Pfam" id="PF12627"/>
    </source>
</evidence>